<sequence>MDREGTSGHRALREDPTSPENRQQGFTREELGASAVDTLTTPPGTTTSTPRITPPVRGEEPDPTQLPPGPGRLRPTGATDPSSPPPQHLTPTGATDPSTATPMAATQGLVAPLDSEPTSGLARPEGATDPSPPPLSFPENEREAVSPNGFAARQGGGIGATDPSGPAPQHVAAEAGAPGSGLVNLSVNVSVAVPWVTAGGLPPYRYADPTGGASTSGARPADGPIDRSSEPQ</sequence>
<evidence type="ECO:0000256" key="1">
    <source>
        <dbReference type="SAM" id="MobiDB-lite"/>
    </source>
</evidence>
<dbReference type="AlphaFoldDB" id="A0A1M4WAP7"/>
<gene>
    <name evidence="2" type="ORF">SAMN05444320_1011071</name>
</gene>
<accession>A0A1M4WAP7</accession>
<feature type="compositionally biased region" description="Low complexity" evidence="1">
    <location>
        <begin position="38"/>
        <end position="55"/>
    </location>
</feature>
<evidence type="ECO:0000313" key="2">
    <source>
        <dbReference type="EMBL" id="SHE78289.1"/>
    </source>
</evidence>
<keyword evidence="3" id="KW-1185">Reference proteome</keyword>
<organism evidence="2 3">
    <name type="scientific">Streptoalloteichus hindustanus</name>
    <dbReference type="NCBI Taxonomy" id="2017"/>
    <lineage>
        <taxon>Bacteria</taxon>
        <taxon>Bacillati</taxon>
        <taxon>Actinomycetota</taxon>
        <taxon>Actinomycetes</taxon>
        <taxon>Pseudonocardiales</taxon>
        <taxon>Pseudonocardiaceae</taxon>
        <taxon>Streptoalloteichus</taxon>
    </lineage>
</organism>
<feature type="compositionally biased region" description="Polar residues" evidence="1">
    <location>
        <begin position="89"/>
        <end position="101"/>
    </location>
</feature>
<feature type="region of interest" description="Disordered" evidence="1">
    <location>
        <begin position="1"/>
        <end position="173"/>
    </location>
</feature>
<feature type="compositionally biased region" description="Basic and acidic residues" evidence="1">
    <location>
        <begin position="1"/>
        <end position="16"/>
    </location>
</feature>
<dbReference type="STRING" id="2017.SAMN05444320_1011071"/>
<feature type="region of interest" description="Disordered" evidence="1">
    <location>
        <begin position="205"/>
        <end position="232"/>
    </location>
</feature>
<reference evidence="2 3" key="1">
    <citation type="submission" date="2016-11" db="EMBL/GenBank/DDBJ databases">
        <authorList>
            <person name="Jaros S."/>
            <person name="Januszkiewicz K."/>
            <person name="Wedrychowicz H."/>
        </authorList>
    </citation>
    <scope>NUCLEOTIDE SEQUENCE [LARGE SCALE GENOMIC DNA]</scope>
    <source>
        <strain evidence="2 3">DSM 44523</strain>
    </source>
</reference>
<evidence type="ECO:0000313" key="3">
    <source>
        <dbReference type="Proteomes" id="UP000184501"/>
    </source>
</evidence>
<dbReference type="EMBL" id="FQVN01000001">
    <property type="protein sequence ID" value="SHE78289.1"/>
    <property type="molecule type" value="Genomic_DNA"/>
</dbReference>
<protein>
    <submittedName>
        <fullName evidence="2">Uncharacterized protein</fullName>
    </submittedName>
</protein>
<dbReference type="RefSeq" id="WP_143173938.1">
    <property type="nucleotide sequence ID" value="NZ_FQVN01000001.1"/>
</dbReference>
<proteinExistence type="predicted"/>
<dbReference type="Proteomes" id="UP000184501">
    <property type="component" value="Unassembled WGS sequence"/>
</dbReference>
<name>A0A1M4WAP7_STRHI</name>